<sequence>MSDLHTTPKARKKVILRSIRSALLALESATKIELSQKLGISFPTISKFLTQMEQDGELLIVGLDDSSGGRRAQRYAYNPEFMLGLAIFLEKTETNYTIFNCLGEVKEQGQTSSLLMDDVHGLMTQIEKIIAKYPKISSLAIGVPGSVNHGRIIYIPSYEQFHNFDLKGYFEERFALPVVVENDMNAAVLGYNANRPSKVNPSLIYLYFGQNGPGAGIMINGDVLRGSTFFSGEISFVPQYDDRNFLQALSKGRGPERTHVGDEAIDAISRLVASFTAIINPHAIVFCNDEVDQTVISQITSKSAAYIPEAHLPKLIRSDWKQDYLYGLQTLGLDLMVSGKSN</sequence>
<keyword evidence="5" id="KW-1185">Reference proteome</keyword>
<keyword evidence="3" id="KW-0119">Carbohydrate metabolism</keyword>
<dbReference type="RefSeq" id="WP_326072053.1">
    <property type="nucleotide sequence ID" value="NZ_JARLKY010000023.1"/>
</dbReference>
<dbReference type="PANTHER" id="PTHR18964:SF149">
    <property type="entry name" value="BIFUNCTIONAL UDP-N-ACETYLGLUCOSAMINE 2-EPIMERASE_N-ACETYLMANNOSAMINE KINASE"/>
    <property type="match status" value="1"/>
</dbReference>
<dbReference type="InterPro" id="IPR000600">
    <property type="entry name" value="ROK"/>
</dbReference>
<dbReference type="PANTHER" id="PTHR18964">
    <property type="entry name" value="ROK (REPRESSOR, ORF, KINASE) FAMILY"/>
    <property type="match status" value="1"/>
</dbReference>
<dbReference type="InterPro" id="IPR036390">
    <property type="entry name" value="WH_DNA-bd_sf"/>
</dbReference>
<evidence type="ECO:0000313" key="5">
    <source>
        <dbReference type="Proteomes" id="UP001338137"/>
    </source>
</evidence>
<accession>A0ABU6G4H3</accession>
<dbReference type="Pfam" id="PF00480">
    <property type="entry name" value="ROK"/>
    <property type="match status" value="1"/>
</dbReference>
<proteinExistence type="inferred from homology"/>
<reference evidence="4 5" key="1">
    <citation type="submission" date="2023-03" db="EMBL/GenBank/DDBJ databases">
        <title>Bacillus Genome Sequencing.</title>
        <authorList>
            <person name="Dunlap C."/>
        </authorList>
    </citation>
    <scope>NUCLEOTIDE SEQUENCE [LARGE SCALE GENOMIC DNA]</scope>
    <source>
        <strain evidence="4 5">BD-533</strain>
    </source>
</reference>
<comment type="caution">
    <text evidence="4">The sequence shown here is derived from an EMBL/GenBank/DDBJ whole genome shotgun (WGS) entry which is preliminary data.</text>
</comment>
<dbReference type="SUPFAM" id="SSF53067">
    <property type="entry name" value="Actin-like ATPase domain"/>
    <property type="match status" value="1"/>
</dbReference>
<dbReference type="Gene3D" id="3.30.420.40">
    <property type="match status" value="2"/>
</dbReference>
<keyword evidence="3" id="KW-0859">Xylose metabolism</keyword>
<name>A0ABU6G4H3_9BACL</name>
<dbReference type="SUPFAM" id="SSF46785">
    <property type="entry name" value="Winged helix' DNA-binding domain"/>
    <property type="match status" value="1"/>
</dbReference>
<dbReference type="Gene3D" id="1.10.10.10">
    <property type="entry name" value="Winged helix-like DNA-binding domain superfamily/Winged helix DNA-binding domain"/>
    <property type="match status" value="1"/>
</dbReference>
<dbReference type="CDD" id="cd23763">
    <property type="entry name" value="ASKHA_ATPase_ROK"/>
    <property type="match status" value="1"/>
</dbReference>
<comment type="similarity">
    <text evidence="2">Belongs to the ROK (NagC/XylR) family.</text>
</comment>
<evidence type="ECO:0000256" key="3">
    <source>
        <dbReference type="ARBA" id="ARBA00022629"/>
    </source>
</evidence>
<evidence type="ECO:0000256" key="1">
    <source>
        <dbReference type="ARBA" id="ARBA00002486"/>
    </source>
</evidence>
<gene>
    <name evidence="4" type="ORF">P4I72_11550</name>
</gene>
<dbReference type="InterPro" id="IPR036388">
    <property type="entry name" value="WH-like_DNA-bd_sf"/>
</dbReference>
<evidence type="ECO:0000256" key="2">
    <source>
        <dbReference type="ARBA" id="ARBA00006479"/>
    </source>
</evidence>
<dbReference type="Proteomes" id="UP001338137">
    <property type="component" value="Unassembled WGS sequence"/>
</dbReference>
<dbReference type="EMBL" id="JARLKY010000023">
    <property type="protein sequence ID" value="MEC0227758.1"/>
    <property type="molecule type" value="Genomic_DNA"/>
</dbReference>
<protein>
    <submittedName>
        <fullName evidence="4">ROK family protein</fullName>
    </submittedName>
</protein>
<comment type="function">
    <text evidence="1">Transcriptional repressor of xylose-utilizing enzymes.</text>
</comment>
<dbReference type="InterPro" id="IPR043129">
    <property type="entry name" value="ATPase_NBD"/>
</dbReference>
<organism evidence="4 5">
    <name type="scientific">Paenibacillus alba</name>
    <dbReference type="NCBI Taxonomy" id="1197127"/>
    <lineage>
        <taxon>Bacteria</taxon>
        <taxon>Bacillati</taxon>
        <taxon>Bacillota</taxon>
        <taxon>Bacilli</taxon>
        <taxon>Bacillales</taxon>
        <taxon>Paenibacillaceae</taxon>
        <taxon>Paenibacillus</taxon>
    </lineage>
</organism>
<evidence type="ECO:0000313" key="4">
    <source>
        <dbReference type="EMBL" id="MEC0227758.1"/>
    </source>
</evidence>